<dbReference type="AlphaFoldDB" id="B0Y6X9"/>
<proteinExistence type="predicted"/>
<name>B0Y6X9_ASPFC</name>
<sequence>MIELNQMLTIYSPLDILHLSYRTLVFEKFKAREDQVAPPPRIRQIGSEATAVFPRQHQEKYDGAYWRRDAYTAKEWTTGTLTTCGAADVTIMLNMLKYIFQPQSVSGTGEPYLENLKVGPTIPARGGQHSFESVRFADWINCMLAYPGASPTLGEMLRTEIIKAAPEVRTREIAH</sequence>
<dbReference type="VEuPathDB" id="FungiDB:AFUB_068510"/>
<dbReference type="EMBL" id="DS499598">
    <property type="protein sequence ID" value="EDP50514.1"/>
    <property type="molecule type" value="Genomic_DNA"/>
</dbReference>
<dbReference type="OrthoDB" id="10482734at2759"/>
<keyword evidence="2" id="KW-1185">Reference proteome</keyword>
<dbReference type="HOGENOM" id="CLU_1532172_0_0_1"/>
<evidence type="ECO:0000313" key="1">
    <source>
        <dbReference type="EMBL" id="EDP50514.1"/>
    </source>
</evidence>
<reference evidence="1 2" key="1">
    <citation type="journal article" date="2008" name="PLoS Genet.">
        <title>Genomic islands in the pathogenic filamentous fungus Aspergillus fumigatus.</title>
        <authorList>
            <person name="Fedorova N.D."/>
            <person name="Khaldi N."/>
            <person name="Joardar V.S."/>
            <person name="Maiti R."/>
            <person name="Amedeo P."/>
            <person name="Anderson M.J."/>
            <person name="Crabtree J."/>
            <person name="Silva J.C."/>
            <person name="Badger J.H."/>
            <person name="Albarraq A."/>
            <person name="Angiuoli S."/>
            <person name="Bussey H."/>
            <person name="Bowyer P."/>
            <person name="Cotty P.J."/>
            <person name="Dyer P.S."/>
            <person name="Egan A."/>
            <person name="Galens K."/>
            <person name="Fraser-Liggett C.M."/>
            <person name="Haas B.J."/>
            <person name="Inman J.M."/>
            <person name="Kent R."/>
            <person name="Lemieux S."/>
            <person name="Malavazi I."/>
            <person name="Orvis J."/>
            <person name="Roemer T."/>
            <person name="Ronning C.M."/>
            <person name="Sundaram J.P."/>
            <person name="Sutton G."/>
            <person name="Turner G."/>
            <person name="Venter J.C."/>
            <person name="White O.R."/>
            <person name="Whitty B.R."/>
            <person name="Youngman P."/>
            <person name="Wolfe K.H."/>
            <person name="Goldman G.H."/>
            <person name="Wortman J.R."/>
            <person name="Jiang B."/>
            <person name="Denning D.W."/>
            <person name="Nierman W.C."/>
        </authorList>
    </citation>
    <scope>NUCLEOTIDE SEQUENCE [LARGE SCALE GENOMIC DNA]</scope>
    <source>
        <strain evidence="2">CBS 144.89 / FGSC A1163 / CEA10</strain>
    </source>
</reference>
<accession>B0Y6X9</accession>
<protein>
    <submittedName>
        <fullName evidence="1">Uncharacterized protein</fullName>
    </submittedName>
</protein>
<organism evidence="1 2">
    <name type="scientific">Aspergillus fumigatus (strain CBS 144.89 / FGSC A1163 / CEA10)</name>
    <name type="common">Neosartorya fumigata</name>
    <dbReference type="NCBI Taxonomy" id="451804"/>
    <lineage>
        <taxon>Eukaryota</taxon>
        <taxon>Fungi</taxon>
        <taxon>Dikarya</taxon>
        <taxon>Ascomycota</taxon>
        <taxon>Pezizomycotina</taxon>
        <taxon>Eurotiomycetes</taxon>
        <taxon>Eurotiomycetidae</taxon>
        <taxon>Eurotiales</taxon>
        <taxon>Aspergillaceae</taxon>
        <taxon>Aspergillus</taxon>
        <taxon>Aspergillus subgen. Fumigati</taxon>
    </lineage>
</organism>
<dbReference type="Proteomes" id="UP000001699">
    <property type="component" value="Unassembled WGS sequence"/>
</dbReference>
<evidence type="ECO:0000313" key="2">
    <source>
        <dbReference type="Proteomes" id="UP000001699"/>
    </source>
</evidence>
<gene>
    <name evidence="1" type="ORF">AFUB_068510</name>
</gene>